<evidence type="ECO:0000313" key="10">
    <source>
        <dbReference type="EMBL" id="CAG5099782.1"/>
    </source>
</evidence>
<feature type="coiled-coil region" evidence="7">
    <location>
        <begin position="187"/>
        <end position="214"/>
    </location>
</feature>
<organism evidence="10 11">
    <name type="scientific">Oikopleura dioica</name>
    <name type="common">Tunicate</name>
    <dbReference type="NCBI Taxonomy" id="34765"/>
    <lineage>
        <taxon>Eukaryota</taxon>
        <taxon>Metazoa</taxon>
        <taxon>Chordata</taxon>
        <taxon>Tunicata</taxon>
        <taxon>Appendicularia</taxon>
        <taxon>Copelata</taxon>
        <taxon>Oikopleuridae</taxon>
        <taxon>Oikopleura</taxon>
    </lineage>
</organism>
<feature type="region of interest" description="Disordered" evidence="8">
    <location>
        <begin position="1166"/>
        <end position="1185"/>
    </location>
</feature>
<keyword evidence="4" id="KW-0067">ATP-binding</keyword>
<accession>A0ABN7SHE5</accession>
<keyword evidence="3 6" id="KW-0862">Zinc</keyword>
<dbReference type="EMBL" id="OU015569">
    <property type="protein sequence ID" value="CAG5099782.1"/>
    <property type="molecule type" value="Genomic_DNA"/>
</dbReference>
<feature type="coiled-coil region" evidence="7">
    <location>
        <begin position="693"/>
        <end position="787"/>
    </location>
</feature>
<dbReference type="PANTHER" id="PTHR18867">
    <property type="entry name" value="RAD50"/>
    <property type="match status" value="1"/>
</dbReference>
<evidence type="ECO:0000313" key="11">
    <source>
        <dbReference type="Proteomes" id="UP001158576"/>
    </source>
</evidence>
<gene>
    <name evidence="10" type="ORF">OKIOD_LOCUS8241</name>
</gene>
<dbReference type="Gene3D" id="3.40.50.300">
    <property type="entry name" value="P-loop containing nucleotide triphosphate hydrolases"/>
    <property type="match status" value="1"/>
</dbReference>
<dbReference type="PROSITE" id="PS51131">
    <property type="entry name" value="ZN_HOOK"/>
    <property type="match status" value="1"/>
</dbReference>
<feature type="binding site" evidence="6">
    <location>
        <position position="550"/>
    </location>
    <ligand>
        <name>Zn(2+)</name>
        <dbReference type="ChEBI" id="CHEBI:29105"/>
    </ligand>
</feature>
<feature type="domain" description="Zinc-hook" evidence="9">
    <location>
        <begin position="506"/>
        <end position="607"/>
    </location>
</feature>
<evidence type="ECO:0000256" key="7">
    <source>
        <dbReference type="SAM" id="Coils"/>
    </source>
</evidence>
<evidence type="ECO:0000256" key="1">
    <source>
        <dbReference type="ARBA" id="ARBA00022723"/>
    </source>
</evidence>
<keyword evidence="5 7" id="KW-0175">Coiled coil</keyword>
<feature type="compositionally biased region" description="Basic and acidic residues" evidence="8">
    <location>
        <begin position="392"/>
        <end position="413"/>
    </location>
</feature>
<feature type="compositionally biased region" description="Basic residues" evidence="8">
    <location>
        <begin position="845"/>
        <end position="861"/>
    </location>
</feature>
<feature type="region of interest" description="Disordered" evidence="8">
    <location>
        <begin position="369"/>
        <end position="413"/>
    </location>
</feature>
<feature type="binding site" evidence="6">
    <location>
        <position position="553"/>
    </location>
    <ligand>
        <name>Zn(2+)</name>
        <dbReference type="ChEBI" id="CHEBI:29105"/>
    </ligand>
</feature>
<feature type="region of interest" description="Disordered" evidence="8">
    <location>
        <begin position="824"/>
        <end position="867"/>
    </location>
</feature>
<dbReference type="InterPro" id="IPR013134">
    <property type="entry name" value="Zn_hook_RAD50"/>
</dbReference>
<feature type="coiled-coil region" evidence="7">
    <location>
        <begin position="506"/>
        <end position="533"/>
    </location>
</feature>
<keyword evidence="11" id="KW-1185">Reference proteome</keyword>
<dbReference type="Proteomes" id="UP001158576">
    <property type="component" value="Chromosome XSR"/>
</dbReference>
<evidence type="ECO:0000256" key="5">
    <source>
        <dbReference type="ARBA" id="ARBA00023054"/>
    </source>
</evidence>
<evidence type="ECO:0000256" key="3">
    <source>
        <dbReference type="ARBA" id="ARBA00022833"/>
    </source>
</evidence>
<evidence type="ECO:0000256" key="6">
    <source>
        <dbReference type="PROSITE-ProRule" id="PRU00471"/>
    </source>
</evidence>
<evidence type="ECO:0000256" key="8">
    <source>
        <dbReference type="SAM" id="MobiDB-lite"/>
    </source>
</evidence>
<proteinExistence type="predicted"/>
<evidence type="ECO:0000256" key="4">
    <source>
        <dbReference type="ARBA" id="ARBA00022840"/>
    </source>
</evidence>
<name>A0ABN7SHE5_OIKDI</name>
<feature type="coiled-coil region" evidence="7">
    <location>
        <begin position="619"/>
        <end position="653"/>
    </location>
</feature>
<dbReference type="SUPFAM" id="SSF52540">
    <property type="entry name" value="P-loop containing nucleoside triphosphate hydrolases"/>
    <property type="match status" value="1"/>
</dbReference>
<feature type="coiled-coil region" evidence="7">
    <location>
        <begin position="308"/>
        <end position="335"/>
    </location>
</feature>
<keyword evidence="1 6" id="KW-0479">Metal-binding</keyword>
<dbReference type="InterPro" id="IPR027417">
    <property type="entry name" value="P-loop_NTPase"/>
</dbReference>
<evidence type="ECO:0000256" key="2">
    <source>
        <dbReference type="ARBA" id="ARBA00022741"/>
    </source>
</evidence>
<dbReference type="PANTHER" id="PTHR18867:SF12">
    <property type="entry name" value="DNA REPAIR PROTEIN RAD50"/>
    <property type="match status" value="1"/>
</dbReference>
<sequence>MNRQVRQLLGVNKPVLEFAVFCHQDETLWPFEEAKSLKAKFDEIFQSAEYVKSLEQVKKVYKEANATINVQQERVNGQKFKMEEYLKRQDTIQKYSDEVVESKKIIRELTSELEKVEEEEESLVDVVKEHKEKMDAVNTLRSRCQEIHADLKHFQEMKGIEKIVEDYNESLEGIDEAIQNSDKGDDREQLEGEIAERQEQKASLDERIKTLRSSFDKEVMKSQQFEKDEKNMAALFEREAARFPNVERLGPLSEKENQEDFIEGVSEVLLFQKEQIAEFEKNRDDEIGQNDEKAKNNSVERTKLETTISLKKKQMQDKRKKIQEIEEQLRSSSQIADRHGRFLRKRDALEKDYNAVDWEGVFEEIETSLTKASDEKDTLSQQKEQLEEEEEKSQQMEDLLREKKSKEAEISRMESEVRKSSDILTEIFSQIDGFTDLDDVSKDDLESWSMKYSKDFSRNEDALKRQVQALFQKQSDEKTLKKELVKVQTRLVTNREKIESEILGELADERSKLSELTSEETELSEKVQAMEEGKKLFKQFLSSVEKKKSCPVCTNGLSGDKLNKTIDYCKSNMSFKNGPQLKSDLDDLRSDIEKKKTHITVLEEIERDEAEEAKITAQQKTLKSQILKLNEDKIKLEKKKKSLETIKNKLQLTAFDQFEIFTSASQQLNPVKARLVKIERELTQMGVETQKSVVDVRNELKSVKDEIKQLEAAESDLRQRQSQLSTKQRTLNEQLNKTREEIAKLEKSMGSNSEEMIQQKSQLESEVARIQAEIDSANEHLKDIGKEQSLLRAENQRIRQSFDQKINKAKVACEKLPLALLHSRTPSSNIKKDTRASRKNELKKQNNKSRSKSRRLKKNLSRRGEFEVRKSKLQNARALLVKQTELDETADSYTKAKEEYKAFESYLHEAGYCEGNNLAERLENTRVKREEILDGRSRAEGAKTQKMEMISRLQAANAEDGEDQEKEFYLTQLQLQVDKAFARDLDKFSQALGTAIIDVHQKQMQKLNAIIAQLWKTSYQGTDIEFISISAKDSKTSASQRSNMEYCVNMHRPDGAVLSMRGRASAGQRMLASLVIRLALMETFCNSGILTLDEPTTNLDKDAIRRFAETVVDLAKTARGYNLKTQFVIITHDKEFTDILTDLAEVQCAYKLEKSLEGYTVARRIGDEENVPPNQDPDNDDYGFF</sequence>
<evidence type="ECO:0000259" key="9">
    <source>
        <dbReference type="PROSITE" id="PS51131"/>
    </source>
</evidence>
<reference evidence="10 11" key="1">
    <citation type="submission" date="2021-04" db="EMBL/GenBank/DDBJ databases">
        <authorList>
            <person name="Bliznina A."/>
        </authorList>
    </citation>
    <scope>NUCLEOTIDE SEQUENCE [LARGE SCALE GENOMIC DNA]</scope>
</reference>
<protein>
    <submittedName>
        <fullName evidence="10">Oidioi.mRNA.OKI2018_I69.XSR.g16683.t1.cds</fullName>
    </submittedName>
</protein>
<feature type="coiled-coil region" evidence="7">
    <location>
        <begin position="54"/>
        <end position="133"/>
    </location>
</feature>
<feature type="compositionally biased region" description="Basic and acidic residues" evidence="8">
    <location>
        <begin position="830"/>
        <end position="844"/>
    </location>
</feature>
<dbReference type="Gene3D" id="1.10.287.1490">
    <property type="match status" value="1"/>
</dbReference>
<keyword evidence="2" id="KW-0547">Nucleotide-binding</keyword>